<evidence type="ECO:0000313" key="2">
    <source>
        <dbReference type="Proteomes" id="UP001165289"/>
    </source>
</evidence>
<name>A0AAV7JNJ9_9METZ</name>
<organism evidence="1 2">
    <name type="scientific">Oopsacas minuta</name>
    <dbReference type="NCBI Taxonomy" id="111878"/>
    <lineage>
        <taxon>Eukaryota</taxon>
        <taxon>Metazoa</taxon>
        <taxon>Porifera</taxon>
        <taxon>Hexactinellida</taxon>
        <taxon>Hexasterophora</taxon>
        <taxon>Lyssacinosida</taxon>
        <taxon>Leucopsacidae</taxon>
        <taxon>Oopsacas</taxon>
    </lineage>
</organism>
<protein>
    <submittedName>
        <fullName evidence="1">Uncharacterized protein</fullName>
    </submittedName>
</protein>
<sequence length="147" mass="16413">MKESKENVRFLMDTYINPGTTIIEQAGSALPQDHVTVKVSRSMIDGKMSGILSEAAGAKCQLATTLFIELHAIDLVRSGYPINRTITAPKDIFSSVDTTEHLALPSQQRFGMAQETLYDIDIIPAPPLHSYMCVFHFFIHMVYNLHT</sequence>
<dbReference type="EMBL" id="JAKMXF010000315">
    <property type="protein sequence ID" value="KAI6650020.1"/>
    <property type="molecule type" value="Genomic_DNA"/>
</dbReference>
<proteinExistence type="predicted"/>
<accession>A0AAV7JNJ9</accession>
<comment type="caution">
    <text evidence="1">The sequence shown here is derived from an EMBL/GenBank/DDBJ whole genome shotgun (WGS) entry which is preliminary data.</text>
</comment>
<keyword evidence="2" id="KW-1185">Reference proteome</keyword>
<reference evidence="1 2" key="1">
    <citation type="journal article" date="2023" name="BMC Biol.">
        <title>The compact genome of the sponge Oopsacas minuta (Hexactinellida) is lacking key metazoan core genes.</title>
        <authorList>
            <person name="Santini S."/>
            <person name="Schenkelaars Q."/>
            <person name="Jourda C."/>
            <person name="Duchesne M."/>
            <person name="Belahbib H."/>
            <person name="Rocher C."/>
            <person name="Selva M."/>
            <person name="Riesgo A."/>
            <person name="Vervoort M."/>
            <person name="Leys S.P."/>
            <person name="Kodjabachian L."/>
            <person name="Le Bivic A."/>
            <person name="Borchiellini C."/>
            <person name="Claverie J.M."/>
            <person name="Renard E."/>
        </authorList>
    </citation>
    <scope>NUCLEOTIDE SEQUENCE [LARGE SCALE GENOMIC DNA]</scope>
    <source>
        <strain evidence="1">SPO-2</strain>
    </source>
</reference>
<evidence type="ECO:0000313" key="1">
    <source>
        <dbReference type="EMBL" id="KAI6650020.1"/>
    </source>
</evidence>
<gene>
    <name evidence="1" type="ORF">LOD99_6235</name>
</gene>
<dbReference type="AlphaFoldDB" id="A0AAV7JNJ9"/>
<dbReference type="Proteomes" id="UP001165289">
    <property type="component" value="Unassembled WGS sequence"/>
</dbReference>